<dbReference type="SUPFAM" id="SSF51445">
    <property type="entry name" value="(Trans)glycosidases"/>
    <property type="match status" value="1"/>
</dbReference>
<dbReference type="InterPro" id="IPR013780">
    <property type="entry name" value="Glyco_hydro_b"/>
</dbReference>
<evidence type="ECO:0000256" key="7">
    <source>
        <dbReference type="ARBA" id="ARBA00022676"/>
    </source>
</evidence>
<dbReference type="Gene3D" id="3.20.20.80">
    <property type="entry name" value="Glycosidases"/>
    <property type="match status" value="1"/>
</dbReference>
<evidence type="ECO:0000256" key="3">
    <source>
        <dbReference type="ARBA" id="ARBA00004964"/>
    </source>
</evidence>
<dbReference type="PANTHER" id="PTHR43651:SF3">
    <property type="entry name" value="1,4-ALPHA-GLUCAN-BRANCHING ENZYME"/>
    <property type="match status" value="1"/>
</dbReference>
<feature type="domain" description="Glycosyl hydrolase family 13 catalytic" evidence="13">
    <location>
        <begin position="137"/>
        <end position="486"/>
    </location>
</feature>
<evidence type="ECO:0000259" key="13">
    <source>
        <dbReference type="SMART" id="SM00642"/>
    </source>
</evidence>
<gene>
    <name evidence="14" type="primary">glgB</name>
    <name evidence="14" type="ORF">LKD36_13730</name>
</gene>
<evidence type="ECO:0000256" key="5">
    <source>
        <dbReference type="ARBA" id="ARBA00012541"/>
    </source>
</evidence>
<comment type="similarity">
    <text evidence="4">Belongs to the glycosyl hydrolase 13 family. GlgB subfamily.</text>
</comment>
<evidence type="ECO:0000313" key="14">
    <source>
        <dbReference type="EMBL" id="MCC2127228.1"/>
    </source>
</evidence>
<dbReference type="Gene3D" id="2.60.40.1180">
    <property type="entry name" value="Golgi alpha-mannosidase II"/>
    <property type="match status" value="1"/>
</dbReference>
<dbReference type="InterPro" id="IPR013783">
    <property type="entry name" value="Ig-like_fold"/>
</dbReference>
<evidence type="ECO:0000256" key="11">
    <source>
        <dbReference type="NCBIfam" id="TIGR01515"/>
    </source>
</evidence>
<dbReference type="AlphaFoldDB" id="A0AAE3AA74"/>
<dbReference type="InterPro" id="IPR017853">
    <property type="entry name" value="GH"/>
</dbReference>
<keyword evidence="7" id="KW-0328">Glycosyltransferase</keyword>
<dbReference type="EC" id="2.4.1.18" evidence="5 11"/>
<dbReference type="Pfam" id="PF02922">
    <property type="entry name" value="CBM_48"/>
    <property type="match status" value="1"/>
</dbReference>
<feature type="active site" description="Nucleophile" evidence="12">
    <location>
        <position position="293"/>
    </location>
</feature>
<proteinExistence type="inferred from homology"/>
<dbReference type="InterPro" id="IPR037439">
    <property type="entry name" value="Branching_enzy"/>
</dbReference>
<feature type="active site" description="Proton donor" evidence="12">
    <location>
        <position position="336"/>
    </location>
</feature>
<evidence type="ECO:0000256" key="1">
    <source>
        <dbReference type="ARBA" id="ARBA00000826"/>
    </source>
</evidence>
<keyword evidence="9" id="KW-0320">Glycogen biosynthesis</keyword>
<dbReference type="InterPro" id="IPR014756">
    <property type="entry name" value="Ig_E-set"/>
</dbReference>
<dbReference type="GO" id="GO:0005829">
    <property type="term" value="C:cytosol"/>
    <property type="evidence" value="ECO:0007669"/>
    <property type="project" value="TreeGrafter"/>
</dbReference>
<dbReference type="NCBIfam" id="NF008967">
    <property type="entry name" value="PRK12313.1"/>
    <property type="match status" value="1"/>
</dbReference>
<accession>A0AAE3AA74</accession>
<dbReference type="InterPro" id="IPR006407">
    <property type="entry name" value="GlgB"/>
</dbReference>
<evidence type="ECO:0000256" key="9">
    <source>
        <dbReference type="ARBA" id="ARBA00023056"/>
    </source>
</evidence>
<dbReference type="InterPro" id="IPR006048">
    <property type="entry name" value="A-amylase/branching_C"/>
</dbReference>
<dbReference type="Pfam" id="PF02806">
    <property type="entry name" value="Alpha-amylase_C"/>
    <property type="match status" value="1"/>
</dbReference>
<organism evidence="14 15">
    <name type="scientific">Hominiventricola filiformis</name>
    <dbReference type="NCBI Taxonomy" id="2885352"/>
    <lineage>
        <taxon>Bacteria</taxon>
        <taxon>Bacillati</taxon>
        <taxon>Bacillota</taxon>
        <taxon>Clostridia</taxon>
        <taxon>Lachnospirales</taxon>
        <taxon>Lachnospiraceae</taxon>
        <taxon>Hominiventricola</taxon>
    </lineage>
</organism>
<dbReference type="EMBL" id="JAJEPS010000016">
    <property type="protein sequence ID" value="MCC2127228.1"/>
    <property type="molecule type" value="Genomic_DNA"/>
</dbReference>
<dbReference type="Pfam" id="PF00128">
    <property type="entry name" value="Alpha-amylase"/>
    <property type="match status" value="1"/>
</dbReference>
<dbReference type="InterPro" id="IPR004193">
    <property type="entry name" value="Glyco_hydro_13_N"/>
</dbReference>
<protein>
    <recommendedName>
        <fullName evidence="5 11">1,4-alpha-glucan branching enzyme</fullName>
        <ecNumber evidence="5 11">2.4.1.18</ecNumber>
    </recommendedName>
</protein>
<keyword evidence="8" id="KW-0808">Transferase</keyword>
<dbReference type="Gene3D" id="2.60.40.10">
    <property type="entry name" value="Immunoglobulins"/>
    <property type="match status" value="1"/>
</dbReference>
<dbReference type="Proteomes" id="UP001198220">
    <property type="component" value="Unassembled WGS sequence"/>
</dbReference>
<name>A0AAE3AA74_9FIRM</name>
<dbReference type="CDD" id="cd11322">
    <property type="entry name" value="AmyAc_Glg_BE"/>
    <property type="match status" value="1"/>
</dbReference>
<dbReference type="CDD" id="cd02855">
    <property type="entry name" value="E_set_GBE_prok_N"/>
    <property type="match status" value="1"/>
</dbReference>
<evidence type="ECO:0000256" key="12">
    <source>
        <dbReference type="PIRSR" id="PIRSR000463-1"/>
    </source>
</evidence>
<evidence type="ECO:0000256" key="8">
    <source>
        <dbReference type="ARBA" id="ARBA00022679"/>
    </source>
</evidence>
<comment type="pathway">
    <text evidence="3">Glycan biosynthesis; glycogen biosynthesis.</text>
</comment>
<comment type="caution">
    <text evidence="14">The sequence shown here is derived from an EMBL/GenBank/DDBJ whole genome shotgun (WGS) entry which is preliminary data.</text>
</comment>
<dbReference type="GO" id="GO:0043169">
    <property type="term" value="F:cation binding"/>
    <property type="evidence" value="ECO:0007669"/>
    <property type="project" value="InterPro"/>
</dbReference>
<evidence type="ECO:0000313" key="15">
    <source>
        <dbReference type="Proteomes" id="UP001198220"/>
    </source>
</evidence>
<dbReference type="GO" id="GO:0004553">
    <property type="term" value="F:hydrolase activity, hydrolyzing O-glycosyl compounds"/>
    <property type="evidence" value="ECO:0007669"/>
    <property type="project" value="InterPro"/>
</dbReference>
<dbReference type="PIRSF" id="PIRSF000463">
    <property type="entry name" value="GlgB"/>
    <property type="match status" value="1"/>
</dbReference>
<reference evidence="14 15" key="1">
    <citation type="submission" date="2021-10" db="EMBL/GenBank/DDBJ databases">
        <title>Anaerobic single-cell dispensing facilitates the cultivation of human gut bacteria.</title>
        <authorList>
            <person name="Afrizal A."/>
        </authorList>
    </citation>
    <scope>NUCLEOTIDE SEQUENCE [LARGE SCALE GENOMIC DNA]</scope>
    <source>
        <strain evidence="14 15">CLA-AA-H276</strain>
    </source>
</reference>
<dbReference type="GO" id="GO:0005978">
    <property type="term" value="P:glycogen biosynthetic process"/>
    <property type="evidence" value="ECO:0007669"/>
    <property type="project" value="UniProtKB-UniRule"/>
</dbReference>
<comment type="catalytic activity">
    <reaction evidence="1">
        <text>Transfers a segment of a (1-&gt;4)-alpha-D-glucan chain to a primary hydroxy group in a similar glucan chain.</text>
        <dbReference type="EC" id="2.4.1.18"/>
    </reaction>
</comment>
<dbReference type="InterPro" id="IPR044143">
    <property type="entry name" value="GlgB_N_E_set_prok"/>
</dbReference>
<keyword evidence="10" id="KW-0119">Carbohydrate metabolism</keyword>
<comment type="function">
    <text evidence="2">Catalyzes the formation of the alpha-1,6-glucosidic linkages in glycogen by scission of a 1,4-alpha-linked oligosaccharide from growing alpha-1,4-glucan chains and the subsequent attachment of the oligosaccharide to the alpha-1,6 position.</text>
</comment>
<keyword evidence="6" id="KW-0321">Glycogen metabolism</keyword>
<dbReference type="GO" id="GO:0003844">
    <property type="term" value="F:1,4-alpha-glucan branching enzyme activity"/>
    <property type="evidence" value="ECO:0007669"/>
    <property type="project" value="UniProtKB-UniRule"/>
</dbReference>
<sequence>MNFQEFLQGKVFYAYKYFGAHLLKKGAIFRVYAPNAAKVELQGDFSGWELLEMKQKENPGVFEVTVQDAEAGMYYKYAITDAQGNVVYHCDPYGMLMELRPGFASRIVDENWKFADDEWTNNQNTEKNYNNPMNIYELHAGSWKQKEDGSWYNYEELAEELIPYLKKMGFNYIEFLPLSEHPADCSWGYQNTGFFAPTSRYGTPQQLKKLVELCHENGIGVFTDFVPVHFAMDDYGLLNFDGTPLYEFPHPDTAYSEWGTMNFMHSRGEVRSFLQSAANYWLTEFHFDGIRMDAISRAIYWNGDPARGVNERAVEFLRNMNAGLHKLHPSAILMAEDSTDFPKVTAPTEYDGLGFDYKWDMGFMNDTLRFFQTAPVYRPYDYHKLSFSMMYFYSDLFLLPFSHDEVVHGKATIIQKMWGNYENKFPQAKAFYTYVYAHPGKKLNFMGNEFAQFREWDETREQDWDILKYPLHDAFHHFYAKLAHLYLEERALYDGEYNQDCFEWLEVDAADYVTYAWERRAGGETIVTVMNLSDQFWKDFPVGLPMYYELEELLNTDWKKFGGNTSPEDQNFRIVDEEHRKWPQTLYADLPPFTARMFKVKGVKIPAQKKDVPAGRR</sequence>
<keyword evidence="15" id="KW-1185">Reference proteome</keyword>
<evidence type="ECO:0000256" key="2">
    <source>
        <dbReference type="ARBA" id="ARBA00002953"/>
    </source>
</evidence>
<dbReference type="SMART" id="SM00642">
    <property type="entry name" value="Aamy"/>
    <property type="match status" value="1"/>
</dbReference>
<dbReference type="RefSeq" id="WP_308459926.1">
    <property type="nucleotide sequence ID" value="NZ_JAJEPS010000016.1"/>
</dbReference>
<dbReference type="NCBIfam" id="TIGR01515">
    <property type="entry name" value="branching_enzym"/>
    <property type="match status" value="1"/>
</dbReference>
<dbReference type="SUPFAM" id="SSF81296">
    <property type="entry name" value="E set domains"/>
    <property type="match status" value="1"/>
</dbReference>
<dbReference type="InterPro" id="IPR006047">
    <property type="entry name" value="GH13_cat_dom"/>
</dbReference>
<evidence type="ECO:0000256" key="6">
    <source>
        <dbReference type="ARBA" id="ARBA00022600"/>
    </source>
</evidence>
<dbReference type="PANTHER" id="PTHR43651">
    <property type="entry name" value="1,4-ALPHA-GLUCAN-BRANCHING ENZYME"/>
    <property type="match status" value="1"/>
</dbReference>
<evidence type="ECO:0000256" key="4">
    <source>
        <dbReference type="ARBA" id="ARBA00009000"/>
    </source>
</evidence>
<dbReference type="SUPFAM" id="SSF51011">
    <property type="entry name" value="Glycosyl hydrolase domain"/>
    <property type="match status" value="1"/>
</dbReference>
<evidence type="ECO:0000256" key="10">
    <source>
        <dbReference type="ARBA" id="ARBA00023277"/>
    </source>
</evidence>